<proteinExistence type="predicted"/>
<dbReference type="EMBL" id="JYDI01000710">
    <property type="protein sequence ID" value="KRY44145.1"/>
    <property type="molecule type" value="Genomic_DNA"/>
</dbReference>
<comment type="caution">
    <text evidence="1">The sequence shown here is derived from an EMBL/GenBank/DDBJ whole genome shotgun (WGS) entry which is preliminary data.</text>
</comment>
<evidence type="ECO:0000313" key="2">
    <source>
        <dbReference type="Proteomes" id="UP000054653"/>
    </source>
</evidence>
<dbReference type="Proteomes" id="UP000054653">
    <property type="component" value="Unassembled WGS sequence"/>
</dbReference>
<protein>
    <submittedName>
        <fullName evidence="1">Uncharacterized protein</fullName>
    </submittedName>
</protein>
<evidence type="ECO:0000313" key="1">
    <source>
        <dbReference type="EMBL" id="KRY44145.1"/>
    </source>
</evidence>
<organism evidence="1 2">
    <name type="scientific">Trichinella britovi</name>
    <name type="common">Parasitic roundworm</name>
    <dbReference type="NCBI Taxonomy" id="45882"/>
    <lineage>
        <taxon>Eukaryota</taxon>
        <taxon>Metazoa</taxon>
        <taxon>Ecdysozoa</taxon>
        <taxon>Nematoda</taxon>
        <taxon>Enoplea</taxon>
        <taxon>Dorylaimia</taxon>
        <taxon>Trichinellida</taxon>
        <taxon>Trichinellidae</taxon>
        <taxon>Trichinella</taxon>
    </lineage>
</organism>
<keyword evidence="2" id="KW-1185">Reference proteome</keyword>
<sequence length="69" mass="7698">MPSAFLPFSLPPDYSYNQFLSQAADLPKHSLAKVEETTLHPGVGNVALNCRDQGCFKIAHKFCRFKLNS</sequence>
<name>A0A0V1C4P3_TRIBR</name>
<dbReference type="AlphaFoldDB" id="A0A0V1C4P3"/>
<accession>A0A0V1C4P3</accession>
<reference evidence="1 2" key="1">
    <citation type="submission" date="2015-01" db="EMBL/GenBank/DDBJ databases">
        <title>Evolution of Trichinella species and genotypes.</title>
        <authorList>
            <person name="Korhonen P.K."/>
            <person name="Edoardo P."/>
            <person name="Giuseppe L.R."/>
            <person name="Gasser R.B."/>
        </authorList>
    </citation>
    <scope>NUCLEOTIDE SEQUENCE [LARGE SCALE GENOMIC DNA]</scope>
    <source>
        <strain evidence="1">ISS120</strain>
    </source>
</reference>
<gene>
    <name evidence="1" type="ORF">T03_15116</name>
</gene>